<evidence type="ECO:0000313" key="11">
    <source>
        <dbReference type="Proteomes" id="UP000605427"/>
    </source>
</evidence>
<evidence type="ECO:0000256" key="3">
    <source>
        <dbReference type="ARBA" id="ARBA00022475"/>
    </source>
</evidence>
<dbReference type="Pfam" id="PF00528">
    <property type="entry name" value="BPD_transp_1"/>
    <property type="match status" value="1"/>
</dbReference>
<dbReference type="EMBL" id="BMDD01000004">
    <property type="protein sequence ID" value="GGH82156.1"/>
    <property type="molecule type" value="Genomic_DNA"/>
</dbReference>
<sequence length="491" mass="53330">MRIQKKITGFLVLLIFFFSFAGSLVPSAQAAEAKKTYTIGTDTTFAPFEFQDVNGDFVGIDIDLIKAIAADQGFEIKIQSLGFNAAVQALQSGNVDGVIAGMSITDERKKVFDFSEPYFDAGPMMGVAADNHTIQSYEDLRGQRVAVKAGTEGATFAESIRTKYDFSIVTFDDSAQLVDEVKAGGSVALFEDYPVLAYGITQGNGIKTVTPKEKGGSYGFAVNKGQNPELLKMFNQGLEKLKSNGQYDEIVAKYLGSADAASGANIDSEAGAPKDSRLALIWQSMPAFLKGLGNTLWYTVVSLFFAFILGLIFGSMKVSHNKVLRAIATVFVDLFRGIPLLILAFFIYFAIPQAIGFKIDPWLASILTLSLNAGAYVTEIIRGGIQSIDKGQMEAARSLGVPYGTAMRKIILPQAIKVMVPSFINQMVITLKDTSILSIIGLVELAQSGKLVIARTYQTFDVYLTIAIMYLIVITILTKIADRLERRVSRG</sequence>
<feature type="domain" description="ABC transmembrane type-1" evidence="9">
    <location>
        <begin position="292"/>
        <end position="481"/>
    </location>
</feature>
<dbReference type="SMART" id="SM00062">
    <property type="entry name" value="PBPb"/>
    <property type="match status" value="1"/>
</dbReference>
<reference evidence="11" key="1">
    <citation type="journal article" date="2019" name="Int. J. Syst. Evol. Microbiol.">
        <title>The Global Catalogue of Microorganisms (GCM) 10K type strain sequencing project: providing services to taxonomists for standard genome sequencing and annotation.</title>
        <authorList>
            <consortium name="The Broad Institute Genomics Platform"/>
            <consortium name="The Broad Institute Genome Sequencing Center for Infectious Disease"/>
            <person name="Wu L."/>
            <person name="Ma J."/>
        </authorList>
    </citation>
    <scope>NUCLEOTIDE SEQUENCE [LARGE SCALE GENOMIC DNA]</scope>
    <source>
        <strain evidence="11">CCM 8702</strain>
    </source>
</reference>
<dbReference type="InterPro" id="IPR043429">
    <property type="entry name" value="ArtM/GltK/GlnP/TcyL/YhdX-like"/>
</dbReference>
<evidence type="ECO:0000256" key="6">
    <source>
        <dbReference type="ARBA" id="ARBA00023136"/>
    </source>
</evidence>
<proteinExistence type="inferred from homology"/>
<dbReference type="NCBIfam" id="TIGR01726">
    <property type="entry name" value="HEQRo_perm_3TM"/>
    <property type="match status" value="1"/>
</dbReference>
<dbReference type="PANTHER" id="PTHR30614:SF46">
    <property type="entry name" value="ABC TRANSPORTER MEMBRANE SPANNING PERMEASE-GLUTAMINE TRANSPORT"/>
    <property type="match status" value="1"/>
</dbReference>
<feature type="signal peptide" evidence="8">
    <location>
        <begin position="1"/>
        <end position="30"/>
    </location>
</feature>
<dbReference type="InterPro" id="IPR001638">
    <property type="entry name" value="Solute-binding_3/MltF_N"/>
</dbReference>
<evidence type="ECO:0000259" key="9">
    <source>
        <dbReference type="PROSITE" id="PS50928"/>
    </source>
</evidence>
<keyword evidence="5 7" id="KW-1133">Transmembrane helix</keyword>
<evidence type="ECO:0000256" key="5">
    <source>
        <dbReference type="ARBA" id="ARBA00022989"/>
    </source>
</evidence>
<gene>
    <name evidence="10" type="ORF">GCM10007362_33040</name>
</gene>
<keyword evidence="6 7" id="KW-0472">Membrane</keyword>
<dbReference type="InterPro" id="IPR010065">
    <property type="entry name" value="AA_ABC_transptr_permease_3TM"/>
</dbReference>
<feature type="transmembrane region" description="Helical" evidence="7">
    <location>
        <begin position="462"/>
        <end position="481"/>
    </location>
</feature>
<name>A0ABQ2A132_9BACL</name>
<evidence type="ECO:0000313" key="10">
    <source>
        <dbReference type="EMBL" id="GGH82156.1"/>
    </source>
</evidence>
<feature type="transmembrane region" description="Helical" evidence="7">
    <location>
        <begin position="295"/>
        <end position="314"/>
    </location>
</feature>
<evidence type="ECO:0000256" key="2">
    <source>
        <dbReference type="ARBA" id="ARBA00022448"/>
    </source>
</evidence>
<dbReference type="CDD" id="cd06261">
    <property type="entry name" value="TM_PBP2"/>
    <property type="match status" value="1"/>
</dbReference>
<feature type="chain" id="PRO_5045045354" evidence="8">
    <location>
        <begin position="31"/>
        <end position="491"/>
    </location>
</feature>
<dbReference type="InterPro" id="IPR000515">
    <property type="entry name" value="MetI-like"/>
</dbReference>
<dbReference type="PROSITE" id="PS50928">
    <property type="entry name" value="ABC_TM1"/>
    <property type="match status" value="1"/>
</dbReference>
<dbReference type="InterPro" id="IPR001320">
    <property type="entry name" value="Iontro_rcpt_C"/>
</dbReference>
<keyword evidence="4 7" id="KW-0812">Transmembrane</keyword>
<organism evidence="10 11">
    <name type="scientific">Saccharibacillus endophyticus</name>
    <dbReference type="NCBI Taxonomy" id="2060666"/>
    <lineage>
        <taxon>Bacteria</taxon>
        <taxon>Bacillati</taxon>
        <taxon>Bacillota</taxon>
        <taxon>Bacilli</taxon>
        <taxon>Bacillales</taxon>
        <taxon>Paenibacillaceae</taxon>
        <taxon>Saccharibacillus</taxon>
    </lineage>
</organism>
<dbReference type="InterPro" id="IPR035906">
    <property type="entry name" value="MetI-like_sf"/>
</dbReference>
<dbReference type="SMART" id="SM00079">
    <property type="entry name" value="PBPe"/>
    <property type="match status" value="1"/>
</dbReference>
<comment type="subcellular location">
    <subcellularLocation>
        <location evidence="1 7">Cell membrane</location>
        <topology evidence="1 7">Multi-pass membrane protein</topology>
    </subcellularLocation>
</comment>
<dbReference type="Gene3D" id="1.10.3720.10">
    <property type="entry name" value="MetI-like"/>
    <property type="match status" value="1"/>
</dbReference>
<keyword evidence="8" id="KW-0732">Signal</keyword>
<dbReference type="SUPFAM" id="SSF53850">
    <property type="entry name" value="Periplasmic binding protein-like II"/>
    <property type="match status" value="1"/>
</dbReference>
<protein>
    <submittedName>
        <fullName evidence="10">Glutamine ABC transporter permease</fullName>
    </submittedName>
</protein>
<dbReference type="Gene3D" id="3.40.190.10">
    <property type="entry name" value="Periplasmic binding protein-like II"/>
    <property type="match status" value="2"/>
</dbReference>
<accession>A0ABQ2A132</accession>
<keyword evidence="11" id="KW-1185">Reference proteome</keyword>
<keyword evidence="3" id="KW-1003">Cell membrane</keyword>
<evidence type="ECO:0000256" key="7">
    <source>
        <dbReference type="RuleBase" id="RU363032"/>
    </source>
</evidence>
<dbReference type="PANTHER" id="PTHR30614">
    <property type="entry name" value="MEMBRANE COMPONENT OF AMINO ACID ABC TRANSPORTER"/>
    <property type="match status" value="1"/>
</dbReference>
<dbReference type="SUPFAM" id="SSF161098">
    <property type="entry name" value="MetI-like"/>
    <property type="match status" value="1"/>
</dbReference>
<evidence type="ECO:0000256" key="1">
    <source>
        <dbReference type="ARBA" id="ARBA00004651"/>
    </source>
</evidence>
<evidence type="ECO:0000256" key="8">
    <source>
        <dbReference type="SAM" id="SignalP"/>
    </source>
</evidence>
<dbReference type="CDD" id="cd13619">
    <property type="entry name" value="PBP2_GlnP"/>
    <property type="match status" value="1"/>
</dbReference>
<comment type="similarity">
    <text evidence="7">Belongs to the binding-protein-dependent transport system permease family.</text>
</comment>
<dbReference type="Pfam" id="PF00497">
    <property type="entry name" value="SBP_bac_3"/>
    <property type="match status" value="1"/>
</dbReference>
<keyword evidence="2 7" id="KW-0813">Transport</keyword>
<dbReference type="RefSeq" id="WP_172245466.1">
    <property type="nucleotide sequence ID" value="NZ_BMDD01000004.1"/>
</dbReference>
<evidence type="ECO:0000256" key="4">
    <source>
        <dbReference type="ARBA" id="ARBA00022692"/>
    </source>
</evidence>
<feature type="transmembrane region" description="Helical" evidence="7">
    <location>
        <begin position="326"/>
        <end position="350"/>
    </location>
</feature>
<comment type="caution">
    <text evidence="10">The sequence shown here is derived from an EMBL/GenBank/DDBJ whole genome shotgun (WGS) entry which is preliminary data.</text>
</comment>
<dbReference type="Proteomes" id="UP000605427">
    <property type="component" value="Unassembled WGS sequence"/>
</dbReference>